<sequence length="370" mass="39901">MSKYVTKISDINLDLKGQAKAEGLSFEDKLTRMAEAGHLELGGREISGQEKDAQGHAVPVWKEILSAQGIETRGRHQAATVNDVFFTDPDNKILFPLYIEGRFREINNYRPNQLRITDLVADMVPVTTGAMGMDTLTDSDDAETDPARIAEGAEFPVLVIKSAGKTIILLKRGGRLEATYEAIAGASVSTFNRWLTRLARRTETTKIRAALAMLKNGDGGNAAPNVASAGAAYTIGDIVKLIQRAGDFGAEPMILTGDTTEMGALFALDFLSSPANNGMQSENLRENGTLPRLLGMMPKFAPTRSVMDGSKQLMAIDPALGLTMAYNPAMDLVEYDAVIERQIKAVQISEQYGFGKPDIAAAVTLTRTGA</sequence>
<gene>
    <name evidence="1" type="ORF">BOO71_0000673</name>
</gene>
<proteinExistence type="predicted"/>
<keyword evidence="2" id="KW-1185">Reference proteome</keyword>
<evidence type="ECO:0000313" key="1">
    <source>
        <dbReference type="EMBL" id="OLV20215.1"/>
    </source>
</evidence>
<name>A0A1U7P4W0_9DEIO</name>
<dbReference type="OrthoDB" id="60009at2"/>
<dbReference type="Pfam" id="PF25209">
    <property type="entry name" value="Phage_capsid_4"/>
    <property type="match status" value="1"/>
</dbReference>
<accession>A0A1U7P4W0</accession>
<reference evidence="1 2" key="1">
    <citation type="submission" date="2017-01" db="EMBL/GenBank/DDBJ databases">
        <title>Genome Analysis of Deinococcus marmoris KOPRI26562.</title>
        <authorList>
            <person name="Kim J.H."/>
            <person name="Oh H.-M."/>
        </authorList>
    </citation>
    <scope>NUCLEOTIDE SEQUENCE [LARGE SCALE GENOMIC DNA]</scope>
    <source>
        <strain evidence="1 2">KOPRI26562</strain>
    </source>
</reference>
<evidence type="ECO:0008006" key="3">
    <source>
        <dbReference type="Google" id="ProtNLM"/>
    </source>
</evidence>
<dbReference type="STRING" id="249408.BOO71_0000673"/>
<comment type="caution">
    <text evidence="1">The sequence shown here is derived from an EMBL/GenBank/DDBJ whole genome shotgun (WGS) entry which is preliminary data.</text>
</comment>
<dbReference type="Proteomes" id="UP000186607">
    <property type="component" value="Unassembled WGS sequence"/>
</dbReference>
<protein>
    <recommendedName>
        <fullName evidence="3">Phage major capsid protein</fullName>
    </recommendedName>
</protein>
<organism evidence="1 2">
    <name type="scientific">Deinococcus marmoris</name>
    <dbReference type="NCBI Taxonomy" id="249408"/>
    <lineage>
        <taxon>Bacteria</taxon>
        <taxon>Thermotogati</taxon>
        <taxon>Deinococcota</taxon>
        <taxon>Deinococci</taxon>
        <taxon>Deinococcales</taxon>
        <taxon>Deinococcaceae</taxon>
        <taxon>Deinococcus</taxon>
    </lineage>
</organism>
<dbReference type="AlphaFoldDB" id="A0A1U7P4W0"/>
<dbReference type="EMBL" id="MSTI01000007">
    <property type="protein sequence ID" value="OLV20215.1"/>
    <property type="molecule type" value="Genomic_DNA"/>
</dbReference>
<dbReference type="RefSeq" id="WP_075830168.1">
    <property type="nucleotide sequence ID" value="NZ_MSTI01000007.1"/>
</dbReference>
<evidence type="ECO:0000313" key="2">
    <source>
        <dbReference type="Proteomes" id="UP000186607"/>
    </source>
</evidence>